<evidence type="ECO:0000313" key="2">
    <source>
        <dbReference type="Proteomes" id="UP001589692"/>
    </source>
</evidence>
<proteinExistence type="predicted"/>
<dbReference type="RefSeq" id="WP_377259260.1">
    <property type="nucleotide sequence ID" value="NZ_JBHMAA010000011.1"/>
</dbReference>
<evidence type="ECO:0000313" key="1">
    <source>
        <dbReference type="EMBL" id="MFB9948979.1"/>
    </source>
</evidence>
<reference evidence="1 2" key="1">
    <citation type="submission" date="2024-09" db="EMBL/GenBank/DDBJ databases">
        <authorList>
            <person name="Sun Q."/>
            <person name="Mori K."/>
        </authorList>
    </citation>
    <scope>NUCLEOTIDE SEQUENCE [LARGE SCALE GENOMIC DNA]</scope>
    <source>
        <strain evidence="1 2">TBRC 4938</strain>
    </source>
</reference>
<keyword evidence="2" id="KW-1185">Reference proteome</keyword>
<name>A0ABV6AED8_9HYPH</name>
<sequence length="149" mass="16559">MPTGIIRPGKILVFLPQPAANLIVTKLAEHGHEAIAASTVTEAFDILRSDNCSFAITTGSAIDLLRSIRPVPVVNLEVFFHAEPSGDGTLITSKQFDSSAFMKRIEFLVQPMTKRAEFTGTEWAERERIREHKAPRWWATAKVMLGLAR</sequence>
<dbReference type="EMBL" id="JBHMAA010000011">
    <property type="protein sequence ID" value="MFB9948979.1"/>
    <property type="molecule type" value="Genomic_DNA"/>
</dbReference>
<comment type="caution">
    <text evidence="1">The sequence shown here is derived from an EMBL/GenBank/DDBJ whole genome shotgun (WGS) entry which is preliminary data.</text>
</comment>
<accession>A0ABV6AED8</accession>
<dbReference type="Proteomes" id="UP001589692">
    <property type="component" value="Unassembled WGS sequence"/>
</dbReference>
<organism evidence="1 2">
    <name type="scientific">Rhizobium puerariae</name>
    <dbReference type="NCBI Taxonomy" id="1585791"/>
    <lineage>
        <taxon>Bacteria</taxon>
        <taxon>Pseudomonadati</taxon>
        <taxon>Pseudomonadota</taxon>
        <taxon>Alphaproteobacteria</taxon>
        <taxon>Hyphomicrobiales</taxon>
        <taxon>Rhizobiaceae</taxon>
        <taxon>Rhizobium/Agrobacterium group</taxon>
        <taxon>Rhizobium</taxon>
    </lineage>
</organism>
<gene>
    <name evidence="1" type="ORF">ACFFP0_08980</name>
</gene>
<protein>
    <submittedName>
        <fullName evidence="1">Uncharacterized protein</fullName>
    </submittedName>
</protein>